<dbReference type="InterPro" id="IPR003689">
    <property type="entry name" value="ZIP"/>
</dbReference>
<sequence>MAIINLILYSFIAGLSTVFGVYLVRRFESLVKKRIIFLVSFSIGVLLATAFFHLLPESVELSQSWFYWALGAVIALYLMEHFIILHSCQEEHCEVHSLGATSLLGIGFHSLIDGIIIGLAFKISFAVGVLSSLAVIFHETAEGVFVYTFLLYDETDRKKALFYSWLVALATPFGAIITFLILDQVPRFILGWFLAAAAGSFIYIGASDLIPATHKEYSFLNIFLVLLGIAFVLGIGRFLG</sequence>
<accession>A0A1G2FAS4</accession>
<proteinExistence type="predicted"/>
<comment type="caution">
    <text evidence="6">The sequence shown here is derived from an EMBL/GenBank/DDBJ whole genome shotgun (WGS) entry which is preliminary data.</text>
</comment>
<feature type="transmembrane region" description="Helical" evidence="5">
    <location>
        <begin position="36"/>
        <end position="54"/>
    </location>
</feature>
<evidence type="ECO:0000256" key="3">
    <source>
        <dbReference type="ARBA" id="ARBA00022989"/>
    </source>
</evidence>
<dbReference type="Pfam" id="PF02535">
    <property type="entry name" value="Zip"/>
    <property type="match status" value="2"/>
</dbReference>
<evidence type="ECO:0000313" key="7">
    <source>
        <dbReference type="Proteomes" id="UP000176974"/>
    </source>
</evidence>
<feature type="transmembrane region" description="Helical" evidence="5">
    <location>
        <begin position="97"/>
        <end position="121"/>
    </location>
</feature>
<feature type="transmembrane region" description="Helical" evidence="5">
    <location>
        <begin position="188"/>
        <end position="206"/>
    </location>
</feature>
<reference evidence="6 7" key="1">
    <citation type="journal article" date="2016" name="Nat. Commun.">
        <title>Thousands of microbial genomes shed light on interconnected biogeochemical processes in an aquifer system.</title>
        <authorList>
            <person name="Anantharaman K."/>
            <person name="Brown C.T."/>
            <person name="Hug L.A."/>
            <person name="Sharon I."/>
            <person name="Castelle C.J."/>
            <person name="Probst A.J."/>
            <person name="Thomas B.C."/>
            <person name="Singh A."/>
            <person name="Wilkins M.J."/>
            <person name="Karaoz U."/>
            <person name="Brodie E.L."/>
            <person name="Williams K.H."/>
            <person name="Hubbard S.S."/>
            <person name="Banfield J.F."/>
        </authorList>
    </citation>
    <scope>NUCLEOTIDE SEQUENCE [LARGE SCALE GENOMIC DNA]</scope>
</reference>
<comment type="subcellular location">
    <subcellularLocation>
        <location evidence="1">Membrane</location>
        <topology evidence="1">Multi-pass membrane protein</topology>
    </subcellularLocation>
</comment>
<name>A0A1G2FAS4_9BACT</name>
<evidence type="ECO:0000256" key="5">
    <source>
        <dbReference type="SAM" id="Phobius"/>
    </source>
</evidence>
<gene>
    <name evidence="6" type="ORF">A2815_01300</name>
</gene>
<feature type="transmembrane region" description="Helical" evidence="5">
    <location>
        <begin position="127"/>
        <end position="150"/>
    </location>
</feature>
<dbReference type="PANTHER" id="PTHR11040">
    <property type="entry name" value="ZINC/IRON TRANSPORTER"/>
    <property type="match status" value="1"/>
</dbReference>
<feature type="transmembrane region" description="Helical" evidence="5">
    <location>
        <begin position="66"/>
        <end position="85"/>
    </location>
</feature>
<evidence type="ECO:0000256" key="2">
    <source>
        <dbReference type="ARBA" id="ARBA00022692"/>
    </source>
</evidence>
<evidence type="ECO:0000256" key="4">
    <source>
        <dbReference type="ARBA" id="ARBA00023136"/>
    </source>
</evidence>
<feature type="transmembrane region" description="Helical" evidence="5">
    <location>
        <begin position="162"/>
        <end position="182"/>
    </location>
</feature>
<keyword evidence="3 5" id="KW-1133">Transmembrane helix</keyword>
<protein>
    <recommendedName>
        <fullName evidence="8">Zinc/iron permease</fullName>
    </recommendedName>
</protein>
<dbReference type="GO" id="GO:0016020">
    <property type="term" value="C:membrane"/>
    <property type="evidence" value="ECO:0007669"/>
    <property type="project" value="UniProtKB-SubCell"/>
</dbReference>
<dbReference type="Proteomes" id="UP000176974">
    <property type="component" value="Unassembled WGS sequence"/>
</dbReference>
<keyword evidence="4 5" id="KW-0472">Membrane</keyword>
<feature type="transmembrane region" description="Helical" evidence="5">
    <location>
        <begin position="218"/>
        <end position="239"/>
    </location>
</feature>
<evidence type="ECO:0000256" key="1">
    <source>
        <dbReference type="ARBA" id="ARBA00004141"/>
    </source>
</evidence>
<dbReference type="PANTHER" id="PTHR11040:SF44">
    <property type="entry name" value="PROTEIN ZNTC-RELATED"/>
    <property type="match status" value="1"/>
</dbReference>
<dbReference type="AlphaFoldDB" id="A0A1G2FAS4"/>
<dbReference type="EMBL" id="MHMY01000016">
    <property type="protein sequence ID" value="OGZ35174.1"/>
    <property type="molecule type" value="Genomic_DNA"/>
</dbReference>
<keyword evidence="2 5" id="KW-0812">Transmembrane</keyword>
<feature type="transmembrane region" description="Helical" evidence="5">
    <location>
        <begin position="6"/>
        <end position="24"/>
    </location>
</feature>
<evidence type="ECO:0000313" key="6">
    <source>
        <dbReference type="EMBL" id="OGZ35174.1"/>
    </source>
</evidence>
<organism evidence="6 7">
    <name type="scientific">Candidatus Portnoybacteria bacterium RIFCSPHIGHO2_01_FULL_40_12b</name>
    <dbReference type="NCBI Taxonomy" id="1801994"/>
    <lineage>
        <taxon>Bacteria</taxon>
        <taxon>Candidatus Portnoyibacteriota</taxon>
    </lineage>
</organism>
<evidence type="ECO:0008006" key="8">
    <source>
        <dbReference type="Google" id="ProtNLM"/>
    </source>
</evidence>
<dbReference type="GO" id="GO:0005385">
    <property type="term" value="F:zinc ion transmembrane transporter activity"/>
    <property type="evidence" value="ECO:0007669"/>
    <property type="project" value="TreeGrafter"/>
</dbReference>